<dbReference type="PANTHER" id="PTHR42798">
    <property type="entry name" value="LIPOPROTEIN-RELEASING SYSTEM ATP-BINDING PROTEIN LOLD"/>
    <property type="match status" value="1"/>
</dbReference>
<dbReference type="eggNOG" id="COG1136">
    <property type="taxonomic scope" value="Bacteria"/>
</dbReference>
<dbReference type="PROSITE" id="PS00211">
    <property type="entry name" value="ABC_TRANSPORTER_1"/>
    <property type="match status" value="1"/>
</dbReference>
<keyword evidence="2" id="KW-0813">Transport</keyword>
<dbReference type="InterPro" id="IPR003439">
    <property type="entry name" value="ABC_transporter-like_ATP-bd"/>
</dbReference>
<keyword evidence="7" id="KW-1185">Reference proteome</keyword>
<sequence>MKTILDAKNVYKVFGNSNDGETTILKGVDLQIKDGEFVAIMGHSGSGKSTLLYNISGMDRLTSGNVLYDGNDISSLSDKQISEVRLHNMGFIFQHSHLLKILSIKENIMLPALKAKKKSRDEILNDTEELMQKVGIESISEHDITKVSGGQLQRAAICRALINNPNIIFGDEPTGALNSRASREVMDILNEINHNGTTLLIVTHDSKIAARAERVIYLSDGNIEDEYKLGKYDGKQESLIKREDEMSKWLKARGF</sequence>
<dbReference type="Proteomes" id="UP000005707">
    <property type="component" value="Unassembled WGS sequence"/>
</dbReference>
<dbReference type="FunFam" id="3.40.50.300:FF:000032">
    <property type="entry name" value="Export ABC transporter ATP-binding protein"/>
    <property type="match status" value="1"/>
</dbReference>
<dbReference type="InterPro" id="IPR017911">
    <property type="entry name" value="MacB-like_ATP-bd"/>
</dbReference>
<dbReference type="CDD" id="cd03255">
    <property type="entry name" value="ABC_MJ0796_LolCDE_FtsE"/>
    <property type="match status" value="1"/>
</dbReference>
<protein>
    <submittedName>
        <fullName evidence="6">ABC transporter ATP-binding protein</fullName>
    </submittedName>
</protein>
<gene>
    <name evidence="6" type="ORF">HLPCO_003092</name>
</gene>
<dbReference type="InParanoid" id="U2E6T3"/>
<dbReference type="Gene3D" id="3.40.50.300">
    <property type="entry name" value="P-loop containing nucleotide triphosphate hydrolases"/>
    <property type="match status" value="1"/>
</dbReference>
<dbReference type="AlphaFoldDB" id="U2E6T3"/>
<name>U2E6T3_9MOLU</name>
<evidence type="ECO:0000256" key="3">
    <source>
        <dbReference type="ARBA" id="ARBA00022741"/>
    </source>
</evidence>
<accession>U2E6T3</accession>
<dbReference type="PROSITE" id="PS50893">
    <property type="entry name" value="ABC_TRANSPORTER_2"/>
    <property type="match status" value="1"/>
</dbReference>
<evidence type="ECO:0000313" key="6">
    <source>
        <dbReference type="EMBL" id="ERJ10928.1"/>
    </source>
</evidence>
<dbReference type="InterPro" id="IPR003593">
    <property type="entry name" value="AAA+_ATPase"/>
</dbReference>
<reference evidence="6 7" key="2">
    <citation type="journal article" date="2013" name="PLoS ONE">
        <title>INDIGO - INtegrated Data Warehouse of MIcrobial GenOmes with Examples from the Red Sea Extremophiles.</title>
        <authorList>
            <person name="Alam I."/>
            <person name="Antunes A."/>
            <person name="Kamau A.A."/>
            <person name="Ba Alawi W."/>
            <person name="Kalkatawi M."/>
            <person name="Stingl U."/>
            <person name="Bajic V.B."/>
        </authorList>
    </citation>
    <scope>NUCLEOTIDE SEQUENCE [LARGE SCALE GENOMIC DNA]</scope>
    <source>
        <strain evidence="6 7">SSD-17B</strain>
    </source>
</reference>
<evidence type="ECO:0000313" key="7">
    <source>
        <dbReference type="Proteomes" id="UP000005707"/>
    </source>
</evidence>
<feature type="domain" description="ABC transporter" evidence="5">
    <location>
        <begin position="5"/>
        <end position="245"/>
    </location>
</feature>
<evidence type="ECO:0000256" key="4">
    <source>
        <dbReference type="ARBA" id="ARBA00022840"/>
    </source>
</evidence>
<reference evidence="6 7" key="1">
    <citation type="journal article" date="2011" name="J. Bacteriol.">
        <title>Genome sequence of Haloplasma contractile, an unusual contractile bacterium from a deep-sea anoxic brine lake.</title>
        <authorList>
            <person name="Antunes A."/>
            <person name="Alam I."/>
            <person name="El Dorry H."/>
            <person name="Siam R."/>
            <person name="Robertson A."/>
            <person name="Bajic V.B."/>
            <person name="Stingl U."/>
        </authorList>
    </citation>
    <scope>NUCLEOTIDE SEQUENCE [LARGE SCALE GENOMIC DNA]</scope>
    <source>
        <strain evidence="6 7">SSD-17B</strain>
    </source>
</reference>
<dbReference type="GO" id="GO:0005524">
    <property type="term" value="F:ATP binding"/>
    <property type="evidence" value="ECO:0007669"/>
    <property type="project" value="UniProtKB-KW"/>
</dbReference>
<dbReference type="RefSeq" id="WP_008824711.1">
    <property type="nucleotide sequence ID" value="NZ_AFNU02000023.1"/>
</dbReference>
<dbReference type="SUPFAM" id="SSF52540">
    <property type="entry name" value="P-loop containing nucleoside triphosphate hydrolases"/>
    <property type="match status" value="1"/>
</dbReference>
<comment type="caution">
    <text evidence="6">The sequence shown here is derived from an EMBL/GenBank/DDBJ whole genome shotgun (WGS) entry which is preliminary data.</text>
</comment>
<keyword evidence="3" id="KW-0547">Nucleotide-binding</keyword>
<dbReference type="OrthoDB" id="9802264at2"/>
<dbReference type="PANTHER" id="PTHR42798:SF7">
    <property type="entry name" value="ALPHA-D-RIBOSE 1-METHYLPHOSPHONATE 5-TRIPHOSPHATE SYNTHASE SUBUNIT PHNL"/>
    <property type="match status" value="1"/>
</dbReference>
<comment type="similarity">
    <text evidence="1">Belongs to the ABC transporter superfamily.</text>
</comment>
<dbReference type="EMBL" id="AFNU02000023">
    <property type="protein sequence ID" value="ERJ10928.1"/>
    <property type="molecule type" value="Genomic_DNA"/>
</dbReference>
<dbReference type="GO" id="GO:0016887">
    <property type="term" value="F:ATP hydrolysis activity"/>
    <property type="evidence" value="ECO:0007669"/>
    <property type="project" value="InterPro"/>
</dbReference>
<evidence type="ECO:0000256" key="1">
    <source>
        <dbReference type="ARBA" id="ARBA00005417"/>
    </source>
</evidence>
<dbReference type="GO" id="GO:0022857">
    <property type="term" value="F:transmembrane transporter activity"/>
    <property type="evidence" value="ECO:0007669"/>
    <property type="project" value="UniProtKB-ARBA"/>
</dbReference>
<dbReference type="InterPro" id="IPR027417">
    <property type="entry name" value="P-loop_NTPase"/>
</dbReference>
<proteinExistence type="inferred from homology"/>
<dbReference type="InterPro" id="IPR017871">
    <property type="entry name" value="ABC_transporter-like_CS"/>
</dbReference>
<dbReference type="STRING" id="1033810.HLPCO_003092"/>
<dbReference type="GO" id="GO:0098796">
    <property type="term" value="C:membrane protein complex"/>
    <property type="evidence" value="ECO:0007669"/>
    <property type="project" value="UniProtKB-ARBA"/>
</dbReference>
<organism evidence="6 7">
    <name type="scientific">Haloplasma contractile SSD-17B</name>
    <dbReference type="NCBI Taxonomy" id="1033810"/>
    <lineage>
        <taxon>Bacteria</taxon>
        <taxon>Bacillati</taxon>
        <taxon>Mycoplasmatota</taxon>
        <taxon>Mollicutes</taxon>
        <taxon>Haloplasmatales</taxon>
        <taxon>Haloplasmataceae</taxon>
        <taxon>Haloplasma</taxon>
    </lineage>
</organism>
<evidence type="ECO:0000256" key="2">
    <source>
        <dbReference type="ARBA" id="ARBA00022448"/>
    </source>
</evidence>
<keyword evidence="4 6" id="KW-0067">ATP-binding</keyword>
<dbReference type="SMART" id="SM00382">
    <property type="entry name" value="AAA"/>
    <property type="match status" value="1"/>
</dbReference>
<dbReference type="Pfam" id="PF00005">
    <property type="entry name" value="ABC_tran"/>
    <property type="match status" value="1"/>
</dbReference>
<evidence type="ECO:0000259" key="5">
    <source>
        <dbReference type="PROSITE" id="PS50893"/>
    </source>
</evidence>